<dbReference type="Proteomes" id="UP000268094">
    <property type="component" value="Unassembled WGS sequence"/>
</dbReference>
<dbReference type="Pfam" id="PF15579">
    <property type="entry name" value="Imm52"/>
    <property type="match status" value="1"/>
</dbReference>
<comment type="caution">
    <text evidence="2">The sequence shown here is derived from an EMBL/GenBank/DDBJ whole genome shotgun (WGS) entry which is preliminary data.</text>
</comment>
<evidence type="ECO:0000313" key="2">
    <source>
        <dbReference type="EMBL" id="RKG74473.1"/>
    </source>
</evidence>
<dbReference type="AlphaFoldDB" id="A0A3A8I9T9"/>
<dbReference type="EMBL" id="RAVZ01000368">
    <property type="protein sequence ID" value="RKG74473.1"/>
    <property type="molecule type" value="Genomic_DNA"/>
</dbReference>
<evidence type="ECO:0000313" key="3">
    <source>
        <dbReference type="Proteomes" id="UP000268094"/>
    </source>
</evidence>
<protein>
    <recommendedName>
        <fullName evidence="1">Immunity protein 52 domain-containing protein</fullName>
    </recommendedName>
</protein>
<organism evidence="2 3">
    <name type="scientific">Corallococcus terminator</name>
    <dbReference type="NCBI Taxonomy" id="2316733"/>
    <lineage>
        <taxon>Bacteria</taxon>
        <taxon>Pseudomonadati</taxon>
        <taxon>Myxococcota</taxon>
        <taxon>Myxococcia</taxon>
        <taxon>Myxococcales</taxon>
        <taxon>Cystobacterineae</taxon>
        <taxon>Myxococcaceae</taxon>
        <taxon>Corallococcus</taxon>
    </lineage>
</organism>
<dbReference type="OrthoDB" id="5521128at2"/>
<gene>
    <name evidence="2" type="ORF">D7V88_34805</name>
</gene>
<accession>A0A3A8I9T9</accession>
<reference evidence="3" key="1">
    <citation type="submission" date="2018-09" db="EMBL/GenBank/DDBJ databases">
        <authorList>
            <person name="Livingstone P.G."/>
            <person name="Whitworth D.E."/>
        </authorList>
    </citation>
    <scope>NUCLEOTIDE SEQUENCE [LARGE SCALE GENOMIC DNA]</scope>
    <source>
        <strain evidence="3">CA054A</strain>
    </source>
</reference>
<dbReference type="InterPro" id="IPR028969">
    <property type="entry name" value="Imm52"/>
</dbReference>
<sequence length="238" mass="25947">MTDTYYAGVYWPGRPEPLESYARRAEILFQRLASVDPSLTHWFEQATTREAALKGRFTPDAGTLRGLLKKSKYQLGGGEISFSAWNGEAEASSVVNFSCGAPSPSTVDLCLLTPPPQGPTAERILRASTLAQALRTMALAWEPSWGVITSDEHRDTVSEFADVGTFVGWVTYLSHPRGAVPPLPAPVRVEPVEALGTLIILTPERFTVTNPEHVALAAQVREWLDHAGLLRPFHAAPS</sequence>
<name>A0A3A8I9T9_9BACT</name>
<evidence type="ECO:0000259" key="1">
    <source>
        <dbReference type="Pfam" id="PF15579"/>
    </source>
</evidence>
<proteinExistence type="predicted"/>
<dbReference type="RefSeq" id="WP_120544912.1">
    <property type="nucleotide sequence ID" value="NZ_RAVZ01000368.1"/>
</dbReference>
<keyword evidence="3" id="KW-1185">Reference proteome</keyword>
<feature type="domain" description="Immunity protein 52" evidence="1">
    <location>
        <begin position="3"/>
        <end position="232"/>
    </location>
</feature>